<evidence type="ECO:0000313" key="2">
    <source>
        <dbReference type="EMBL" id="GBP12574.1"/>
    </source>
</evidence>
<keyword evidence="3" id="KW-1185">Reference proteome</keyword>
<name>A0A4C1TEK2_EUMVA</name>
<gene>
    <name evidence="2" type="ORF">EVAR_10239_1</name>
</gene>
<feature type="compositionally biased region" description="Basic and acidic residues" evidence="1">
    <location>
        <begin position="9"/>
        <end position="26"/>
    </location>
</feature>
<feature type="region of interest" description="Disordered" evidence="1">
    <location>
        <begin position="1"/>
        <end position="26"/>
    </location>
</feature>
<protein>
    <submittedName>
        <fullName evidence="2">Uncharacterized protein</fullName>
    </submittedName>
</protein>
<organism evidence="2 3">
    <name type="scientific">Eumeta variegata</name>
    <name type="common">Bagworm moth</name>
    <name type="synonym">Eumeta japonica</name>
    <dbReference type="NCBI Taxonomy" id="151549"/>
    <lineage>
        <taxon>Eukaryota</taxon>
        <taxon>Metazoa</taxon>
        <taxon>Ecdysozoa</taxon>
        <taxon>Arthropoda</taxon>
        <taxon>Hexapoda</taxon>
        <taxon>Insecta</taxon>
        <taxon>Pterygota</taxon>
        <taxon>Neoptera</taxon>
        <taxon>Endopterygota</taxon>
        <taxon>Lepidoptera</taxon>
        <taxon>Glossata</taxon>
        <taxon>Ditrysia</taxon>
        <taxon>Tineoidea</taxon>
        <taxon>Psychidae</taxon>
        <taxon>Oiketicinae</taxon>
        <taxon>Eumeta</taxon>
    </lineage>
</organism>
<dbReference type="OrthoDB" id="6538124at2759"/>
<comment type="caution">
    <text evidence="2">The sequence shown here is derived from an EMBL/GenBank/DDBJ whole genome shotgun (WGS) entry which is preliminary data.</text>
</comment>
<dbReference type="Proteomes" id="UP000299102">
    <property type="component" value="Unassembled WGS sequence"/>
</dbReference>
<evidence type="ECO:0000313" key="3">
    <source>
        <dbReference type="Proteomes" id="UP000299102"/>
    </source>
</evidence>
<dbReference type="EMBL" id="BGZK01000052">
    <property type="protein sequence ID" value="GBP12574.1"/>
    <property type="molecule type" value="Genomic_DNA"/>
</dbReference>
<sequence>MPTDVMSALRRDEPSQESPRRTRDAEAKSGFLAMVVGAGARRDVRVVVYRTSSEHFAVVYPRKRLGKPVAVLSLKNATAKRTDVGFDVRQRGYDDSAFRQVRLHGARRGRG</sequence>
<proteinExistence type="predicted"/>
<evidence type="ECO:0000256" key="1">
    <source>
        <dbReference type="SAM" id="MobiDB-lite"/>
    </source>
</evidence>
<dbReference type="AlphaFoldDB" id="A0A4C1TEK2"/>
<reference evidence="2 3" key="1">
    <citation type="journal article" date="2019" name="Commun. Biol.">
        <title>The bagworm genome reveals a unique fibroin gene that provides high tensile strength.</title>
        <authorList>
            <person name="Kono N."/>
            <person name="Nakamura H."/>
            <person name="Ohtoshi R."/>
            <person name="Tomita M."/>
            <person name="Numata K."/>
            <person name="Arakawa K."/>
        </authorList>
    </citation>
    <scope>NUCLEOTIDE SEQUENCE [LARGE SCALE GENOMIC DNA]</scope>
</reference>
<accession>A0A4C1TEK2</accession>